<evidence type="ECO:0000313" key="5">
    <source>
        <dbReference type="Proteomes" id="UP000014680"/>
    </source>
</evidence>
<feature type="region of interest" description="Disordered" evidence="2">
    <location>
        <begin position="1"/>
        <end position="35"/>
    </location>
</feature>
<dbReference type="InterPro" id="IPR025160">
    <property type="entry name" value="AATF"/>
</dbReference>
<evidence type="ECO:0000313" key="4">
    <source>
        <dbReference type="EMBL" id="ELP94821.1"/>
    </source>
</evidence>
<proteinExistence type="predicted"/>
<reference evidence="4 5" key="1">
    <citation type="submission" date="2012-10" db="EMBL/GenBank/DDBJ databases">
        <authorList>
            <person name="Zafar N."/>
            <person name="Inman J."/>
            <person name="Hall N."/>
            <person name="Lorenzi H."/>
            <person name="Caler E."/>
        </authorList>
    </citation>
    <scope>NUCLEOTIDE SEQUENCE [LARGE SCALE GENOMIC DNA]</scope>
    <source>
        <strain evidence="4 5">IP1</strain>
    </source>
</reference>
<dbReference type="AlphaFoldDB" id="A0A0A1UDY8"/>
<feature type="region of interest" description="Disordered" evidence="2">
    <location>
        <begin position="69"/>
        <end position="129"/>
    </location>
</feature>
<dbReference type="OMA" id="IWENASD"/>
<dbReference type="OrthoDB" id="30139at2759"/>
<feature type="compositionally biased region" description="Acidic residues" evidence="2">
    <location>
        <begin position="72"/>
        <end position="82"/>
    </location>
</feature>
<accession>A0A0A1UDY8</accession>
<sequence length="391" mass="45422">MSKNINDVISEQFSAPKEYEEEEQDKAVLEDDDDLKTTEMLEVGKIQKMQSIPMNKNWKGKIVSKKEAFGYSDDEMSEDEEPYSSNESNEKKMSEDDENDENDENESENNEEEEGNGEIKENEEEDEADQMIKQTTEMKTIAKPVSQIKQEDVVNQIKLYNTAMDIRVKLQPIVTCVNALPLHTDLNRLTEQNTKLKAEMDKLTVSLLNLMKQIGGLCETLDANRGLIWENASDYKEKIIKNQANRNARNLADLEKWNSKTTILQISKISNTGKTVNQQVKGVMRDKERLHRRSQQLRDNKIYLNDDLISSDQIYDDGDFYEQTIKDAMEYGLNRFTRDAKFTQKPKKIQKKDRVNTNIIFPKLENFKSPIEYKEENYGVDRPLLLANLFK</sequence>
<dbReference type="PANTHER" id="PTHR15565:SF0">
    <property type="entry name" value="PROTEIN AATF"/>
    <property type="match status" value="1"/>
</dbReference>
<feature type="compositionally biased region" description="Basic and acidic residues" evidence="2">
    <location>
        <begin position="25"/>
        <end position="35"/>
    </location>
</feature>
<evidence type="ECO:0000259" key="3">
    <source>
        <dbReference type="Pfam" id="PF13339"/>
    </source>
</evidence>
<dbReference type="PANTHER" id="PTHR15565">
    <property type="entry name" value="AATF PROTEIN APOPTOSIS ANTAGONIZING TRANSCRIPTION FACTOR"/>
    <property type="match status" value="1"/>
</dbReference>
<dbReference type="EMBL" id="KB206169">
    <property type="protein sequence ID" value="ELP94821.1"/>
    <property type="molecule type" value="Genomic_DNA"/>
</dbReference>
<dbReference type="VEuPathDB" id="AmoebaDB:EIN_247150"/>
<dbReference type="Pfam" id="PF13339">
    <property type="entry name" value="AATF-Che1"/>
    <property type="match status" value="1"/>
</dbReference>
<feature type="domain" description="AATF leucine zipper-containing" evidence="3">
    <location>
        <begin position="150"/>
        <end position="253"/>
    </location>
</feature>
<dbReference type="KEGG" id="eiv:EIN_247150"/>
<keyword evidence="5" id="KW-1185">Reference proteome</keyword>
<gene>
    <name evidence="4" type="ORF">EIN_247150</name>
</gene>
<protein>
    <submittedName>
        <fullName evidence="4">Protein BFR2, putative</fullName>
    </submittedName>
</protein>
<dbReference type="RefSeq" id="XP_004261592.1">
    <property type="nucleotide sequence ID" value="XM_004261544.1"/>
</dbReference>
<dbReference type="InterPro" id="IPR039223">
    <property type="entry name" value="AATF/Bfr2"/>
</dbReference>
<name>A0A0A1UDY8_ENTIV</name>
<feature type="compositionally biased region" description="Polar residues" evidence="2">
    <location>
        <begin position="1"/>
        <end position="13"/>
    </location>
</feature>
<organism evidence="4 5">
    <name type="scientific">Entamoeba invadens IP1</name>
    <dbReference type="NCBI Taxonomy" id="370355"/>
    <lineage>
        <taxon>Eukaryota</taxon>
        <taxon>Amoebozoa</taxon>
        <taxon>Evosea</taxon>
        <taxon>Archamoebae</taxon>
        <taxon>Mastigamoebida</taxon>
        <taxon>Entamoebidae</taxon>
        <taxon>Entamoeba</taxon>
    </lineage>
</organism>
<evidence type="ECO:0000256" key="2">
    <source>
        <dbReference type="SAM" id="MobiDB-lite"/>
    </source>
</evidence>
<dbReference type="GO" id="GO:0005730">
    <property type="term" value="C:nucleolus"/>
    <property type="evidence" value="ECO:0007669"/>
    <property type="project" value="TreeGrafter"/>
</dbReference>
<feature type="coiled-coil region" evidence="1">
    <location>
        <begin position="186"/>
        <end position="213"/>
    </location>
</feature>
<evidence type="ECO:0000256" key="1">
    <source>
        <dbReference type="SAM" id="Coils"/>
    </source>
</evidence>
<feature type="compositionally biased region" description="Acidic residues" evidence="2">
    <location>
        <begin position="95"/>
        <end position="129"/>
    </location>
</feature>
<dbReference type="GeneID" id="14893788"/>
<dbReference type="Proteomes" id="UP000014680">
    <property type="component" value="Unassembled WGS sequence"/>
</dbReference>
<keyword evidence="1" id="KW-0175">Coiled coil</keyword>